<reference evidence="1 2" key="1">
    <citation type="submission" date="2022-10" db="EMBL/GenBank/DDBJ databases">
        <title>Comparative genomics and taxonomic characterization of three novel marine species of genus Reichenbachiella exhibiting antioxidant and polysaccharide degradation activities.</title>
        <authorList>
            <person name="Muhammad N."/>
            <person name="Lee Y.-J."/>
            <person name="Ko J."/>
            <person name="Kim S.-G."/>
        </authorList>
    </citation>
    <scope>NUCLEOTIDE SEQUENCE [LARGE SCALE GENOMIC DNA]</scope>
    <source>
        <strain evidence="1 2">ABR2-5</strain>
    </source>
</reference>
<evidence type="ECO:0000313" key="1">
    <source>
        <dbReference type="EMBL" id="MCV9389127.1"/>
    </source>
</evidence>
<dbReference type="Gene3D" id="2.30.30.40">
    <property type="entry name" value="SH3 Domains"/>
    <property type="match status" value="1"/>
</dbReference>
<proteinExistence type="predicted"/>
<accession>A0ABT3CZK4</accession>
<sequence>MKIKLTEAVLNQDSELLFSMFADSVWLSNDPPCIESECVKRYLRESFESSDYYWDEIYGALKFGFSINKNEVGYYFEAPSYITHLKNDPGNDETLSDQILILGFNVNIREKPDIGSRILRKASYEVFKKHSLTGSTPLKVDTYIDGKWWYEIELDNDQVGYVIEDFAGEVWDRCITVERIKGEWKITRIYQPPGC</sequence>
<dbReference type="EMBL" id="JAOYOD010000001">
    <property type="protein sequence ID" value="MCV9389127.1"/>
    <property type="molecule type" value="Genomic_DNA"/>
</dbReference>
<organism evidence="1 2">
    <name type="scientific">Reichenbachiella ulvae</name>
    <dbReference type="NCBI Taxonomy" id="2980104"/>
    <lineage>
        <taxon>Bacteria</taxon>
        <taxon>Pseudomonadati</taxon>
        <taxon>Bacteroidota</taxon>
        <taxon>Cytophagia</taxon>
        <taxon>Cytophagales</taxon>
        <taxon>Reichenbachiellaceae</taxon>
        <taxon>Reichenbachiella</taxon>
    </lineage>
</organism>
<name>A0ABT3CZK4_9BACT</name>
<protein>
    <submittedName>
        <fullName evidence="1">SH3 domain-containing protein</fullName>
    </submittedName>
</protein>
<evidence type="ECO:0000313" key="2">
    <source>
        <dbReference type="Proteomes" id="UP001300692"/>
    </source>
</evidence>
<gene>
    <name evidence="1" type="ORF">N7U62_20835</name>
</gene>
<comment type="caution">
    <text evidence="1">The sequence shown here is derived from an EMBL/GenBank/DDBJ whole genome shotgun (WGS) entry which is preliminary data.</text>
</comment>
<dbReference type="RefSeq" id="WP_264140048.1">
    <property type="nucleotide sequence ID" value="NZ_JAOYOD010000001.1"/>
</dbReference>
<keyword evidence="2" id="KW-1185">Reference proteome</keyword>
<dbReference type="Proteomes" id="UP001300692">
    <property type="component" value="Unassembled WGS sequence"/>
</dbReference>